<gene>
    <name evidence="7" type="ORF">R1flu_015383</name>
</gene>
<dbReference type="InterPro" id="IPR032675">
    <property type="entry name" value="LRR_dom_sf"/>
</dbReference>
<evidence type="ECO:0000256" key="5">
    <source>
        <dbReference type="SAM" id="SignalP"/>
    </source>
</evidence>
<dbReference type="GO" id="GO:0016020">
    <property type="term" value="C:membrane"/>
    <property type="evidence" value="ECO:0007669"/>
    <property type="project" value="UniProtKB-SubCell"/>
</dbReference>
<dbReference type="GO" id="GO:0004674">
    <property type="term" value="F:protein serine/threonine kinase activity"/>
    <property type="evidence" value="ECO:0007669"/>
    <property type="project" value="UniProtKB-KW"/>
</dbReference>
<evidence type="ECO:0000313" key="8">
    <source>
        <dbReference type="Proteomes" id="UP001605036"/>
    </source>
</evidence>
<protein>
    <recommendedName>
        <fullName evidence="6">Leucine-rich repeat-containing N-terminal plant-type domain-containing protein</fullName>
    </recommendedName>
</protein>
<comment type="subcellular location">
    <subcellularLocation>
        <location evidence="1">Membrane</location>
        <topology evidence="1">Single-pass membrane protein</topology>
    </subcellularLocation>
</comment>
<keyword evidence="5" id="KW-0732">Signal</keyword>
<dbReference type="Pfam" id="PF00560">
    <property type="entry name" value="LRR_1"/>
    <property type="match status" value="3"/>
</dbReference>
<dbReference type="InterPro" id="IPR001611">
    <property type="entry name" value="Leu-rich_rpt"/>
</dbReference>
<organism evidence="7 8">
    <name type="scientific">Riccia fluitans</name>
    <dbReference type="NCBI Taxonomy" id="41844"/>
    <lineage>
        <taxon>Eukaryota</taxon>
        <taxon>Viridiplantae</taxon>
        <taxon>Streptophyta</taxon>
        <taxon>Embryophyta</taxon>
        <taxon>Marchantiophyta</taxon>
        <taxon>Marchantiopsida</taxon>
        <taxon>Marchantiidae</taxon>
        <taxon>Marchantiales</taxon>
        <taxon>Ricciaceae</taxon>
        <taxon>Riccia</taxon>
    </lineage>
</organism>
<keyword evidence="3" id="KW-0677">Repeat</keyword>
<dbReference type="EMBL" id="JBHFFA010000004">
    <property type="protein sequence ID" value="KAL2630697.1"/>
    <property type="molecule type" value="Genomic_DNA"/>
</dbReference>
<dbReference type="PANTHER" id="PTHR48006">
    <property type="entry name" value="LEUCINE-RICH REPEAT-CONTAINING PROTEIN DDB_G0281931-RELATED"/>
    <property type="match status" value="1"/>
</dbReference>
<dbReference type="InterPro" id="IPR003591">
    <property type="entry name" value="Leu-rich_rpt_typical-subtyp"/>
</dbReference>
<accession>A0ABD1YML3</accession>
<dbReference type="FunFam" id="3.80.10.10:FF:000095">
    <property type="entry name" value="LRR receptor-like serine/threonine-protein kinase GSO1"/>
    <property type="match status" value="1"/>
</dbReference>
<sequence length="610" mass="66416">MAGRKGQQLVLLLVLALWGTVTASHQCDSGDLQALNAFKAVFLDPGRLFETWTGTDCCDGWAGVNCTNSGRVNSLILEGPFPTRGPNPYPKSGYIGLAAAALTDLTELETLRVISVFFNGPLPDTFGNLKKLETLEFGFNNLSGSLPPSIGQAKKLKYLTINVNMPQGFDQKFDGGPIPESFCDLTDLETVSLTSSRLTGQIPACVCNWQKAWSLELSVNALESEIPNCIGYTLKQLTRLTLDYNNFTGPIPVMLGRLTELETLKLDHNNFSGDIPASFGNLTFLEEFTASDNELGGPIPASFGNLQALVTLDLSYNYLDSIPAELGNLTSLYELNLRRNKIQGRLPAEIGNAGSGVEQGLQLDVSHNILTGKLPLTLGALASFLAHDNFFYGPFPQSLAAVGYVDLSNNYLGSWGDIGPAPETYDVRILLLRNNRFVGPLPSWIPEILNKSRLITDIDISHNNFTGDVAPLFQDAPELRLLNASYNSFQSHLPESPFVTPYGSTLDLSHNLLDGPIPASFFTNNAGAQFIDISYNELSGPLPDSVGDLEAIALLDLSHNHLTGEVPKSIEQLNDTIQYLDLSFNNFIGSVPATALEHKVSFDDDDHEYF</sequence>
<evidence type="ECO:0000256" key="4">
    <source>
        <dbReference type="ARBA" id="ARBA00023136"/>
    </source>
</evidence>
<reference evidence="7 8" key="1">
    <citation type="submission" date="2024-09" db="EMBL/GenBank/DDBJ databases">
        <title>Chromosome-scale assembly of Riccia fluitans.</title>
        <authorList>
            <person name="Paukszto L."/>
            <person name="Sawicki J."/>
            <person name="Karawczyk K."/>
            <person name="Piernik-Szablinska J."/>
            <person name="Szczecinska M."/>
            <person name="Mazdziarz M."/>
        </authorList>
    </citation>
    <scope>NUCLEOTIDE SEQUENCE [LARGE SCALE GENOMIC DNA]</scope>
    <source>
        <strain evidence="7">Rf_01</strain>
        <tissue evidence="7">Aerial parts of the thallus</tissue>
    </source>
</reference>
<dbReference type="SMART" id="SM00369">
    <property type="entry name" value="LRR_TYP"/>
    <property type="match status" value="5"/>
</dbReference>
<evidence type="ECO:0000313" key="7">
    <source>
        <dbReference type="EMBL" id="KAL2630697.1"/>
    </source>
</evidence>
<evidence type="ECO:0000256" key="2">
    <source>
        <dbReference type="ARBA" id="ARBA00022614"/>
    </source>
</evidence>
<evidence type="ECO:0000259" key="6">
    <source>
        <dbReference type="Pfam" id="PF08263"/>
    </source>
</evidence>
<dbReference type="AlphaFoldDB" id="A0ABD1YML3"/>
<name>A0ABD1YML3_9MARC</name>
<comment type="caution">
    <text evidence="7">The sequence shown here is derived from an EMBL/GenBank/DDBJ whole genome shotgun (WGS) entry which is preliminary data.</text>
</comment>
<evidence type="ECO:0000256" key="3">
    <source>
        <dbReference type="ARBA" id="ARBA00022737"/>
    </source>
</evidence>
<dbReference type="Proteomes" id="UP001605036">
    <property type="component" value="Unassembled WGS sequence"/>
</dbReference>
<dbReference type="Pfam" id="PF08263">
    <property type="entry name" value="LRRNT_2"/>
    <property type="match status" value="1"/>
</dbReference>
<keyword evidence="4" id="KW-0472">Membrane</keyword>
<dbReference type="InterPro" id="IPR013210">
    <property type="entry name" value="LRR_N_plant-typ"/>
</dbReference>
<evidence type="ECO:0000256" key="1">
    <source>
        <dbReference type="ARBA" id="ARBA00004167"/>
    </source>
</evidence>
<dbReference type="InterPro" id="IPR051824">
    <property type="entry name" value="LRR_Rcpt-Like_S/T_Kinase"/>
</dbReference>
<feature type="signal peptide" evidence="5">
    <location>
        <begin position="1"/>
        <end position="23"/>
    </location>
</feature>
<keyword evidence="8" id="KW-1185">Reference proteome</keyword>
<dbReference type="PROSITE" id="PS51450">
    <property type="entry name" value="LRR"/>
    <property type="match status" value="1"/>
</dbReference>
<dbReference type="SUPFAM" id="SSF52058">
    <property type="entry name" value="L domain-like"/>
    <property type="match status" value="2"/>
</dbReference>
<proteinExistence type="predicted"/>
<keyword evidence="2" id="KW-0433">Leucine-rich repeat</keyword>
<dbReference type="Gene3D" id="3.80.10.10">
    <property type="entry name" value="Ribonuclease Inhibitor"/>
    <property type="match status" value="4"/>
</dbReference>
<dbReference type="GO" id="GO:0005524">
    <property type="term" value="F:ATP binding"/>
    <property type="evidence" value="ECO:0007669"/>
    <property type="project" value="UniProtKB-KW"/>
</dbReference>
<dbReference type="Pfam" id="PF13855">
    <property type="entry name" value="LRR_8"/>
    <property type="match status" value="2"/>
</dbReference>
<feature type="chain" id="PRO_5044752504" description="Leucine-rich repeat-containing N-terminal plant-type domain-containing protein" evidence="5">
    <location>
        <begin position="24"/>
        <end position="610"/>
    </location>
</feature>
<feature type="domain" description="Leucine-rich repeat-containing N-terminal plant-type" evidence="6">
    <location>
        <begin position="29"/>
        <end position="67"/>
    </location>
</feature>